<accession>A0A7W9IBK1</accession>
<proteinExistence type="predicted"/>
<protein>
    <submittedName>
        <fullName evidence="2">Uncharacterized protein</fullName>
    </submittedName>
</protein>
<sequence length="158" mass="15790">MRPRVIACLPVLLLSLSACGGSPELKTAPAAAGAGAPAASVSSAPPVYGKSAPWTNVQVAWSSPKRVFTGSGAACGKIRLPQGTKASIKVVAGRVSCGTALRVFRTYYRPSTPKQGSGAAAVVAGWYCSSASAAEASAGGRLSTCQKGGVRIVANAVR</sequence>
<evidence type="ECO:0000313" key="2">
    <source>
        <dbReference type="EMBL" id="MBB5817236.1"/>
    </source>
</evidence>
<keyword evidence="1" id="KW-0732">Signal</keyword>
<dbReference type="EMBL" id="JACHMP010000001">
    <property type="protein sequence ID" value="MBB5817236.1"/>
    <property type="molecule type" value="Genomic_DNA"/>
</dbReference>
<evidence type="ECO:0000313" key="3">
    <source>
        <dbReference type="Proteomes" id="UP000540685"/>
    </source>
</evidence>
<dbReference type="AlphaFoldDB" id="A0A7W9IBK1"/>
<comment type="caution">
    <text evidence="2">The sequence shown here is derived from an EMBL/GenBank/DDBJ whole genome shotgun (WGS) entry which is preliminary data.</text>
</comment>
<reference evidence="2 3" key="1">
    <citation type="submission" date="2020-08" db="EMBL/GenBank/DDBJ databases">
        <title>Sequencing the genomes of 1000 actinobacteria strains.</title>
        <authorList>
            <person name="Klenk H.-P."/>
        </authorList>
    </citation>
    <scope>NUCLEOTIDE SEQUENCE [LARGE SCALE GENOMIC DNA]</scope>
    <source>
        <strain evidence="2 3">DSM 46887</strain>
    </source>
</reference>
<feature type="signal peptide" evidence="1">
    <location>
        <begin position="1"/>
        <end position="20"/>
    </location>
</feature>
<feature type="chain" id="PRO_5038787252" evidence="1">
    <location>
        <begin position="21"/>
        <end position="158"/>
    </location>
</feature>
<keyword evidence="3" id="KW-1185">Reference proteome</keyword>
<gene>
    <name evidence="2" type="ORF">F4562_000298</name>
</gene>
<dbReference type="PROSITE" id="PS51257">
    <property type="entry name" value="PROKAR_LIPOPROTEIN"/>
    <property type="match status" value="1"/>
</dbReference>
<organism evidence="2 3">
    <name type="scientific">Streptosporangium becharense</name>
    <dbReference type="NCBI Taxonomy" id="1816182"/>
    <lineage>
        <taxon>Bacteria</taxon>
        <taxon>Bacillati</taxon>
        <taxon>Actinomycetota</taxon>
        <taxon>Actinomycetes</taxon>
        <taxon>Streptosporangiales</taxon>
        <taxon>Streptosporangiaceae</taxon>
        <taxon>Streptosporangium</taxon>
    </lineage>
</organism>
<evidence type="ECO:0000256" key="1">
    <source>
        <dbReference type="SAM" id="SignalP"/>
    </source>
</evidence>
<dbReference type="RefSeq" id="WP_184546318.1">
    <property type="nucleotide sequence ID" value="NZ_JACHMP010000001.1"/>
</dbReference>
<name>A0A7W9IBK1_9ACTN</name>
<dbReference type="Proteomes" id="UP000540685">
    <property type="component" value="Unassembled WGS sequence"/>
</dbReference>